<protein>
    <submittedName>
        <fullName evidence="5">NTP pyrophosphohydrolase</fullName>
    </submittedName>
</protein>
<sequence length="139" mass="14938">MNHSLMIVIAAAVITREDGCLLLVRKHGSDIFIQPGGKLEVGEHPRQALCRELQEELGLNVAEQDLTPLGQGSAPAAHEAGHTVRAEFFGLQLPQALAEGLQVAAELAELRWIDPAQPGDLPIAALSRDFVLPHFGSPR</sequence>
<evidence type="ECO:0000313" key="5">
    <source>
        <dbReference type="EMBL" id="AFC85494.1"/>
    </source>
</evidence>
<proteinExistence type="inferred from homology"/>
<dbReference type="InterPro" id="IPR020084">
    <property type="entry name" value="NUDIX_hydrolase_CS"/>
</dbReference>
<dbReference type="InterPro" id="IPR000086">
    <property type="entry name" value="NUDIX_hydrolase_dom"/>
</dbReference>
<dbReference type="OrthoDB" id="9801098at2"/>
<keyword evidence="6" id="KW-1185">Reference proteome</keyword>
<dbReference type="Proteomes" id="UP000005234">
    <property type="component" value="Chromosome"/>
</dbReference>
<dbReference type="Pfam" id="PF00293">
    <property type="entry name" value="NUDIX"/>
    <property type="match status" value="1"/>
</dbReference>
<organism evidence="5 6">
    <name type="scientific">Frateuria aurantia (strain ATCC 33424 / DSM 6220 / KCTC 2777 / LMG 1558 / NBRC 3245 / NCIMB 13370)</name>
    <name type="common">Acetobacter aurantius</name>
    <dbReference type="NCBI Taxonomy" id="767434"/>
    <lineage>
        <taxon>Bacteria</taxon>
        <taxon>Pseudomonadati</taxon>
        <taxon>Pseudomonadota</taxon>
        <taxon>Gammaproteobacteria</taxon>
        <taxon>Lysobacterales</taxon>
        <taxon>Rhodanobacteraceae</taxon>
        <taxon>Frateuria</taxon>
    </lineage>
</organism>
<dbReference type="PANTHER" id="PTHR43046:SF2">
    <property type="entry name" value="8-OXO-DGTP DIPHOSPHATASE-RELATED"/>
    <property type="match status" value="1"/>
</dbReference>
<reference evidence="5" key="1">
    <citation type="submission" date="2012-02" db="EMBL/GenBank/DDBJ databases">
        <title>The complete genome of Frateuria aurantia DSM 6220.</title>
        <authorList>
            <consortium name="US DOE Joint Genome Institute (JGI-PGF)"/>
            <person name="Lucas S."/>
            <person name="Copeland A."/>
            <person name="Lapidus A."/>
            <person name="Glavina del Rio T."/>
            <person name="Dalin E."/>
            <person name="Tice H."/>
            <person name="Bruce D."/>
            <person name="Goodwin L."/>
            <person name="Pitluck S."/>
            <person name="Peters L."/>
            <person name="Ovchinnikova G."/>
            <person name="Teshima H."/>
            <person name="Kyrpides N."/>
            <person name="Mavromatis K."/>
            <person name="Ivanova N."/>
            <person name="Brettin T."/>
            <person name="Detter J.C."/>
            <person name="Han C."/>
            <person name="Larimer F."/>
            <person name="Land M."/>
            <person name="Hauser L."/>
            <person name="Markowitz V."/>
            <person name="Cheng J.-F."/>
            <person name="Hugenholtz P."/>
            <person name="Woyke T."/>
            <person name="Wu D."/>
            <person name="Brambilla E."/>
            <person name="Klenk H.-P."/>
            <person name="Eisen J.A."/>
        </authorList>
    </citation>
    <scope>NUCLEOTIDE SEQUENCE</scope>
    <source>
        <strain evidence="5">DSM 6220</strain>
    </source>
</reference>
<keyword evidence="2 3" id="KW-0378">Hydrolase</keyword>
<dbReference type="PANTHER" id="PTHR43046">
    <property type="entry name" value="GDP-MANNOSE MANNOSYL HYDROLASE"/>
    <property type="match status" value="1"/>
</dbReference>
<comment type="cofactor">
    <cofactor evidence="1">
        <name>Mg(2+)</name>
        <dbReference type="ChEBI" id="CHEBI:18420"/>
    </cofactor>
</comment>
<gene>
    <name evidence="5" type="ordered locus">Fraau_1033</name>
</gene>
<comment type="similarity">
    <text evidence="3">Belongs to the Nudix hydrolase family.</text>
</comment>
<dbReference type="EMBL" id="CP003350">
    <property type="protein sequence ID" value="AFC85494.1"/>
    <property type="molecule type" value="Genomic_DNA"/>
</dbReference>
<evidence type="ECO:0000256" key="2">
    <source>
        <dbReference type="ARBA" id="ARBA00022801"/>
    </source>
</evidence>
<evidence type="ECO:0000256" key="3">
    <source>
        <dbReference type="RuleBase" id="RU003476"/>
    </source>
</evidence>
<dbReference type="AlphaFoldDB" id="H8L2M7"/>
<name>H8L2M7_FRAAD</name>
<evidence type="ECO:0000256" key="1">
    <source>
        <dbReference type="ARBA" id="ARBA00001946"/>
    </source>
</evidence>
<dbReference type="GO" id="GO:0016787">
    <property type="term" value="F:hydrolase activity"/>
    <property type="evidence" value="ECO:0007669"/>
    <property type="project" value="UniProtKB-KW"/>
</dbReference>
<dbReference type="STRING" id="767434.Fraau_1033"/>
<dbReference type="PROSITE" id="PS00893">
    <property type="entry name" value="NUDIX_BOX"/>
    <property type="match status" value="1"/>
</dbReference>
<dbReference type="CDD" id="cd04690">
    <property type="entry name" value="NUDIX_Hydrolase"/>
    <property type="match status" value="1"/>
</dbReference>
<dbReference type="HOGENOM" id="CLU_037162_13_1_6"/>
<feature type="domain" description="Nudix hydrolase" evidence="4">
    <location>
        <begin position="4"/>
        <end position="136"/>
    </location>
</feature>
<dbReference type="Gene3D" id="3.90.79.10">
    <property type="entry name" value="Nucleoside Triphosphate Pyrophosphohydrolase"/>
    <property type="match status" value="1"/>
</dbReference>
<dbReference type="PRINTS" id="PR00502">
    <property type="entry name" value="NUDIXFAMILY"/>
</dbReference>
<evidence type="ECO:0000313" key="6">
    <source>
        <dbReference type="Proteomes" id="UP000005234"/>
    </source>
</evidence>
<dbReference type="KEGG" id="fau:Fraau_1033"/>
<evidence type="ECO:0000259" key="4">
    <source>
        <dbReference type="PROSITE" id="PS51462"/>
    </source>
</evidence>
<dbReference type="SUPFAM" id="SSF55811">
    <property type="entry name" value="Nudix"/>
    <property type="match status" value="1"/>
</dbReference>
<dbReference type="eggNOG" id="COG0494">
    <property type="taxonomic scope" value="Bacteria"/>
</dbReference>
<dbReference type="PROSITE" id="PS51462">
    <property type="entry name" value="NUDIX"/>
    <property type="match status" value="1"/>
</dbReference>
<dbReference type="RefSeq" id="WP_014402500.1">
    <property type="nucleotide sequence ID" value="NC_017033.1"/>
</dbReference>
<dbReference type="InterPro" id="IPR015797">
    <property type="entry name" value="NUDIX_hydrolase-like_dom_sf"/>
</dbReference>
<dbReference type="InterPro" id="IPR020476">
    <property type="entry name" value="Nudix_hydrolase"/>
</dbReference>
<accession>H8L2M7</accession>